<evidence type="ECO:0000313" key="2">
    <source>
        <dbReference type="Proteomes" id="UP000183975"/>
    </source>
</evidence>
<organism evidence="1 2">
    <name type="scientific">Anaerotignum lactatifermentans DSM 14214</name>
    <dbReference type="NCBI Taxonomy" id="1121323"/>
    <lineage>
        <taxon>Bacteria</taxon>
        <taxon>Bacillati</taxon>
        <taxon>Bacillota</taxon>
        <taxon>Clostridia</taxon>
        <taxon>Lachnospirales</taxon>
        <taxon>Anaerotignaceae</taxon>
        <taxon>Anaerotignum</taxon>
    </lineage>
</organism>
<evidence type="ECO:0000313" key="1">
    <source>
        <dbReference type="EMBL" id="SHJ91675.1"/>
    </source>
</evidence>
<name>A0A1M6N7D7_9FIRM</name>
<proteinExistence type="predicted"/>
<accession>A0A1M6N7D7</accession>
<sequence length="204" mass="23800">MDILQSFLSLSDPPKPTFSETFHFAQELRSALGTKSYLLDHYLSLFFQMVSQLDFIVLQDEAQAVMGEMQHLFSNTNSETSPKITAIMEQFPCQEAFTRQNLCLLSTADFILEQSLLDFLAEKNHLFSAIDIIELQQTENKIREYIGKEKLDTFQIILLRRFLPCSPLQLFSQIITTELVKRFLTRDLETDQQVFRLFLNRFLP</sequence>
<reference evidence="1 2" key="1">
    <citation type="submission" date="2016-11" db="EMBL/GenBank/DDBJ databases">
        <authorList>
            <person name="Jaros S."/>
            <person name="Januszkiewicz K."/>
            <person name="Wedrychowicz H."/>
        </authorList>
    </citation>
    <scope>NUCLEOTIDE SEQUENCE [LARGE SCALE GENOMIC DNA]</scope>
    <source>
        <strain evidence="1 2">DSM 14214</strain>
    </source>
</reference>
<protein>
    <submittedName>
        <fullName evidence="1">Uncharacterized protein</fullName>
    </submittedName>
</protein>
<gene>
    <name evidence="1" type="ORF">SAMN02745138_00793</name>
</gene>
<dbReference type="EMBL" id="FRAH01000009">
    <property type="protein sequence ID" value="SHJ91675.1"/>
    <property type="molecule type" value="Genomic_DNA"/>
</dbReference>
<dbReference type="Proteomes" id="UP000183975">
    <property type="component" value="Unassembled WGS sequence"/>
</dbReference>
<dbReference type="AlphaFoldDB" id="A0A1M6N7D7"/>
<keyword evidence="2" id="KW-1185">Reference proteome</keyword>